<dbReference type="SUPFAM" id="SSF56801">
    <property type="entry name" value="Acetyl-CoA synthetase-like"/>
    <property type="match status" value="1"/>
</dbReference>
<dbReference type="GO" id="GO:0003987">
    <property type="term" value="F:acetate-CoA ligase activity"/>
    <property type="evidence" value="ECO:0007669"/>
    <property type="project" value="UniProtKB-EC"/>
</dbReference>
<evidence type="ECO:0000313" key="10">
    <source>
        <dbReference type="Proteomes" id="UP001059546"/>
    </source>
</evidence>
<dbReference type="GO" id="GO:0006085">
    <property type="term" value="P:acetyl-CoA biosynthetic process"/>
    <property type="evidence" value="ECO:0007669"/>
    <property type="project" value="TreeGrafter"/>
</dbReference>
<dbReference type="Proteomes" id="UP001059546">
    <property type="component" value="Chromosome V"/>
</dbReference>
<proteinExistence type="inferred from homology"/>
<dbReference type="InterPro" id="IPR042099">
    <property type="entry name" value="ANL_N_sf"/>
</dbReference>
<dbReference type="Pfam" id="PF13193">
    <property type="entry name" value="AMP-binding_C"/>
    <property type="match status" value="1"/>
</dbReference>
<evidence type="ECO:0000259" key="7">
    <source>
        <dbReference type="Pfam" id="PF13193"/>
    </source>
</evidence>
<evidence type="ECO:0000256" key="4">
    <source>
        <dbReference type="ARBA" id="ARBA00022741"/>
    </source>
</evidence>
<evidence type="ECO:0000259" key="8">
    <source>
        <dbReference type="Pfam" id="PF16177"/>
    </source>
</evidence>
<dbReference type="Gene3D" id="3.30.300.30">
    <property type="match status" value="1"/>
</dbReference>
<evidence type="ECO:0000256" key="2">
    <source>
        <dbReference type="ARBA" id="ARBA00013275"/>
    </source>
</evidence>
<evidence type="ECO:0000259" key="6">
    <source>
        <dbReference type="Pfam" id="PF00501"/>
    </source>
</evidence>
<dbReference type="InterPro" id="IPR025110">
    <property type="entry name" value="AMP-bd_C"/>
</dbReference>
<protein>
    <recommendedName>
        <fullName evidence="2">acetate--CoA ligase</fullName>
        <ecNumber evidence="2">6.2.1.1</ecNumber>
    </recommendedName>
</protein>
<dbReference type="GO" id="GO:0005524">
    <property type="term" value="F:ATP binding"/>
    <property type="evidence" value="ECO:0007669"/>
    <property type="project" value="UniProtKB-KW"/>
</dbReference>
<organism evidence="9 10">
    <name type="scientific">Encephalitozoon hellem</name>
    <name type="common">Microsporidian parasite</name>
    <dbReference type="NCBI Taxonomy" id="27973"/>
    <lineage>
        <taxon>Eukaryota</taxon>
        <taxon>Fungi</taxon>
        <taxon>Fungi incertae sedis</taxon>
        <taxon>Microsporidia</taxon>
        <taxon>Unikaryonidae</taxon>
        <taxon>Encephalitozoon</taxon>
    </lineage>
</organism>
<sequence length="632" mass="70479">MNKDEYEKLYRRSIEDKEGFWGEQARSLLKWDKMFSEVYNNDFENSKWFDGGMLNACYNCVDRHAASDPDRIAIIYDGNDGESIRYTFKDVLDEVIRISAVLKREGLEKGDTVAMYMAMSPYAVFSALACARLGLVHNAIFGGFSASSVALRLDDSNAKLLVVQDVVVRQSSTINFLENTRKALEGRAIPVLVFDTLFSEEKILDELGGVGGRILVWSKVMKEKNEFIPCVSVNAEDRLFYLYTSGSTGKPKGIIHTTGGYMVYATLTSKICFDLRKDDVFACTADIGWITGHTYVIYGPLSNGVTTVVFGGTPFYPSHLRLFKMVEKHRITQLYTAPTVIRTLRKCFSTMPSNHKYNLTSLRILGSVGEPINRPAYLWFSENFNGCPVVDTYWQTESGGVLIAPIPYAVERKPECACLPFLGQEVIIASSSSKDGQVVEAKPYELGRILFKGSWPGIARGILGDPERFRRGYFLYKGFYFTGDEGYKDSSGHIWIRGRADDVINVSGHRISTAEVESAACMDPHVAEAAAIAENDEITGQALCFFVVLKDKEISREKVRASLRETLRNRIGKFVNAKSVYFCEGIPKTATGKIMRRVLKSILAGDSPGDVSTCTNVDVIEDLKEITESEAN</sequence>
<feature type="domain" description="AMP-binding enzyme C-terminal" evidence="7">
    <location>
        <begin position="515"/>
        <end position="593"/>
    </location>
</feature>
<dbReference type="AlphaFoldDB" id="A0A9Q9CA59"/>
<gene>
    <name evidence="9" type="ORF">GPU96_05g08620</name>
</gene>
<reference evidence="9" key="1">
    <citation type="submission" date="2021-05" db="EMBL/GenBank/DDBJ databases">
        <title>Encephalitozoon hellem ATCC 50604 Complete Genome.</title>
        <authorList>
            <person name="Mascarenhas dos Santos A.C."/>
            <person name="Julian A.T."/>
            <person name="Pombert J.-F."/>
        </authorList>
    </citation>
    <scope>NUCLEOTIDE SEQUENCE</scope>
    <source>
        <strain evidence="9">ATCC 50604</strain>
    </source>
</reference>
<feature type="domain" description="AMP-dependent synthetase/ligase" evidence="6">
    <location>
        <begin position="62"/>
        <end position="462"/>
    </location>
</feature>
<evidence type="ECO:0000256" key="3">
    <source>
        <dbReference type="ARBA" id="ARBA00022598"/>
    </source>
</evidence>
<dbReference type="EC" id="6.2.1.1" evidence="2"/>
<keyword evidence="3" id="KW-0436">Ligase</keyword>
<dbReference type="PROSITE" id="PS00455">
    <property type="entry name" value="AMP_BINDING"/>
    <property type="match status" value="1"/>
</dbReference>
<dbReference type="Pfam" id="PF16177">
    <property type="entry name" value="ACAS_N"/>
    <property type="match status" value="1"/>
</dbReference>
<dbReference type="FunFam" id="3.40.50.12780:FF:000001">
    <property type="entry name" value="Acetyl-coenzyme A synthetase"/>
    <property type="match status" value="1"/>
</dbReference>
<name>A0A9Q9CA59_ENCHE</name>
<dbReference type="InterPro" id="IPR045851">
    <property type="entry name" value="AMP-bd_C_sf"/>
</dbReference>
<dbReference type="NCBIfam" id="NF001208">
    <property type="entry name" value="PRK00174.1"/>
    <property type="match status" value="1"/>
</dbReference>
<dbReference type="Pfam" id="PF00501">
    <property type="entry name" value="AMP-binding"/>
    <property type="match status" value="1"/>
</dbReference>
<keyword evidence="4" id="KW-0547">Nucleotide-binding</keyword>
<dbReference type="Gene3D" id="3.40.50.12780">
    <property type="entry name" value="N-terminal domain of ligase-like"/>
    <property type="match status" value="1"/>
</dbReference>
<keyword evidence="5" id="KW-0067">ATP-binding</keyword>
<comment type="similarity">
    <text evidence="1">Belongs to the ATP-dependent AMP-binding enzyme family.</text>
</comment>
<feature type="domain" description="Acetyl-coenzyme A synthetase N-terminal" evidence="8">
    <location>
        <begin position="6"/>
        <end position="60"/>
    </location>
</feature>
<dbReference type="InterPro" id="IPR000873">
    <property type="entry name" value="AMP-dep_synth/lig_dom"/>
</dbReference>
<dbReference type="InterPro" id="IPR020845">
    <property type="entry name" value="AMP-binding_CS"/>
</dbReference>
<dbReference type="InterPro" id="IPR032387">
    <property type="entry name" value="ACAS_N"/>
</dbReference>
<dbReference type="PANTHER" id="PTHR24095">
    <property type="entry name" value="ACETYL-COENZYME A SYNTHETASE"/>
    <property type="match status" value="1"/>
</dbReference>
<accession>A0A9Q9CA59</accession>
<evidence type="ECO:0000256" key="1">
    <source>
        <dbReference type="ARBA" id="ARBA00006432"/>
    </source>
</evidence>
<evidence type="ECO:0000313" key="9">
    <source>
        <dbReference type="EMBL" id="UTX43123.1"/>
    </source>
</evidence>
<evidence type="ECO:0000256" key="5">
    <source>
        <dbReference type="ARBA" id="ARBA00022840"/>
    </source>
</evidence>
<dbReference type="PANTHER" id="PTHR24095:SF14">
    <property type="entry name" value="ACETYL-COENZYME A SYNTHETASE 1"/>
    <property type="match status" value="1"/>
</dbReference>
<dbReference type="EMBL" id="CP075151">
    <property type="protein sequence ID" value="UTX43123.1"/>
    <property type="molecule type" value="Genomic_DNA"/>
</dbReference>